<dbReference type="PANTHER" id="PTHR34293">
    <property type="entry name" value="HTH-TYPE TRANSCRIPTIONAL REGULATOR TRMBL2"/>
    <property type="match status" value="1"/>
</dbReference>
<dbReference type="PANTHER" id="PTHR34293:SF1">
    <property type="entry name" value="HTH-TYPE TRANSCRIPTIONAL REGULATOR TRMBL2"/>
    <property type="match status" value="1"/>
</dbReference>
<feature type="region of interest" description="Disordered" evidence="2">
    <location>
        <begin position="292"/>
        <end position="332"/>
    </location>
</feature>
<evidence type="ECO:0000259" key="3">
    <source>
        <dbReference type="PROSITE" id="PS50043"/>
    </source>
</evidence>
<dbReference type="InterPro" id="IPR051797">
    <property type="entry name" value="TrmB-like"/>
</dbReference>
<gene>
    <name evidence="4" type="ORF">MF672_008080</name>
</gene>
<evidence type="ECO:0000313" key="5">
    <source>
        <dbReference type="Proteomes" id="UP001317259"/>
    </source>
</evidence>
<feature type="compositionally biased region" description="Gly residues" evidence="2">
    <location>
        <begin position="323"/>
        <end position="332"/>
    </location>
</feature>
<organism evidence="4 5">
    <name type="scientific">Actinomadura luzonensis</name>
    <dbReference type="NCBI Taxonomy" id="2805427"/>
    <lineage>
        <taxon>Bacteria</taxon>
        <taxon>Bacillati</taxon>
        <taxon>Actinomycetota</taxon>
        <taxon>Actinomycetes</taxon>
        <taxon>Streptosporangiales</taxon>
        <taxon>Thermomonosporaceae</taxon>
        <taxon>Actinomadura</taxon>
    </lineage>
</organism>
<name>A0ABT0FN15_9ACTN</name>
<dbReference type="CDD" id="cd06170">
    <property type="entry name" value="LuxR_C_like"/>
    <property type="match status" value="1"/>
</dbReference>
<dbReference type="Proteomes" id="UP001317259">
    <property type="component" value="Unassembled WGS sequence"/>
</dbReference>
<proteinExistence type="predicted"/>
<comment type="caution">
    <text evidence="4">The sequence shown here is derived from an EMBL/GenBank/DDBJ whole genome shotgun (WGS) entry which is preliminary data.</text>
</comment>
<evidence type="ECO:0000256" key="2">
    <source>
        <dbReference type="SAM" id="MobiDB-lite"/>
    </source>
</evidence>
<dbReference type="InterPro" id="IPR016032">
    <property type="entry name" value="Sig_transdc_resp-reg_C-effctor"/>
</dbReference>
<evidence type="ECO:0000313" key="4">
    <source>
        <dbReference type="EMBL" id="MCK2213744.1"/>
    </source>
</evidence>
<feature type="coiled-coil region" evidence="1">
    <location>
        <begin position="51"/>
        <end position="78"/>
    </location>
</feature>
<sequence length="332" mass="35562">MDTLAAQLKTTAEDVRRILERLVGLSLVRAEHLPCGPFRAVRPQFGLSALLARSQAELHERQRQIESTREAIAALADEYLSVVQAGGEVVERLGDAVAARARLEEVRGQAQSECLSLTTSRSGTPAADRSWDQAALARGVGLRGVYQDSFSTDAAARQHLTWLRDAGAGVRTAPTLPMAMVIVDRRAVLTLSVPAVYVEQPDIVATLHALFEHVWQGATPLSAPCAVGGEGLSTRERALLRLLNEGYTDERAARSLGLSLRTTRRLMSSLMTKLQAQSRFQAGARAMQAGWLTTGGPASPAGRGQGLDVADGEHPAEQERHGSGGGRAGRHQ</sequence>
<dbReference type="PRINTS" id="PR00038">
    <property type="entry name" value="HTHLUXR"/>
</dbReference>
<dbReference type="Pfam" id="PF00196">
    <property type="entry name" value="GerE"/>
    <property type="match status" value="1"/>
</dbReference>
<protein>
    <submittedName>
        <fullName evidence="4">LuxR C-terminal-related transcriptional regulator</fullName>
    </submittedName>
</protein>
<accession>A0ABT0FN15</accession>
<dbReference type="RefSeq" id="WP_242371792.1">
    <property type="nucleotide sequence ID" value="NZ_JAKRKC020000001.1"/>
</dbReference>
<dbReference type="SUPFAM" id="SSF46894">
    <property type="entry name" value="C-terminal effector domain of the bipartite response regulators"/>
    <property type="match status" value="1"/>
</dbReference>
<keyword evidence="1" id="KW-0175">Coiled coil</keyword>
<dbReference type="PROSITE" id="PS50043">
    <property type="entry name" value="HTH_LUXR_2"/>
    <property type="match status" value="1"/>
</dbReference>
<dbReference type="SMART" id="SM00421">
    <property type="entry name" value="HTH_LUXR"/>
    <property type="match status" value="1"/>
</dbReference>
<dbReference type="InterPro" id="IPR036388">
    <property type="entry name" value="WH-like_DNA-bd_sf"/>
</dbReference>
<evidence type="ECO:0000256" key="1">
    <source>
        <dbReference type="SAM" id="Coils"/>
    </source>
</evidence>
<keyword evidence="5" id="KW-1185">Reference proteome</keyword>
<dbReference type="InterPro" id="IPR000792">
    <property type="entry name" value="Tscrpt_reg_LuxR_C"/>
</dbReference>
<dbReference type="EMBL" id="JAKRKC020000001">
    <property type="protein sequence ID" value="MCK2213744.1"/>
    <property type="molecule type" value="Genomic_DNA"/>
</dbReference>
<feature type="compositionally biased region" description="Basic and acidic residues" evidence="2">
    <location>
        <begin position="311"/>
        <end position="322"/>
    </location>
</feature>
<feature type="domain" description="HTH luxR-type" evidence="3">
    <location>
        <begin position="225"/>
        <end position="290"/>
    </location>
</feature>
<dbReference type="Gene3D" id="1.10.10.10">
    <property type="entry name" value="Winged helix-like DNA-binding domain superfamily/Winged helix DNA-binding domain"/>
    <property type="match status" value="1"/>
</dbReference>
<reference evidence="4 5" key="1">
    <citation type="submission" date="2022-04" db="EMBL/GenBank/DDBJ databases">
        <title>Genome draft of Actinomadura sp. ATCC 31491.</title>
        <authorList>
            <person name="Shi X."/>
            <person name="Du Y."/>
        </authorList>
    </citation>
    <scope>NUCLEOTIDE SEQUENCE [LARGE SCALE GENOMIC DNA]</scope>
    <source>
        <strain evidence="4 5">ATCC 31491</strain>
    </source>
</reference>